<gene>
    <name evidence="6" type="ORF">Taro_033477</name>
</gene>
<dbReference type="PANTHER" id="PTHR46951:SF2">
    <property type="entry name" value="BED-TYPE DOMAIN-CONTAINING PROTEIN"/>
    <property type="match status" value="1"/>
</dbReference>
<dbReference type="PROSITE" id="PS50808">
    <property type="entry name" value="ZF_BED"/>
    <property type="match status" value="1"/>
</dbReference>
<keyword evidence="2 4" id="KW-0863">Zinc-finger</keyword>
<dbReference type="AlphaFoldDB" id="A0A843VY05"/>
<dbReference type="Proteomes" id="UP000652761">
    <property type="component" value="Unassembled WGS sequence"/>
</dbReference>
<dbReference type="GO" id="GO:0008270">
    <property type="term" value="F:zinc ion binding"/>
    <property type="evidence" value="ECO:0007669"/>
    <property type="project" value="UniProtKB-KW"/>
</dbReference>
<proteinExistence type="predicted"/>
<dbReference type="InterPro" id="IPR003656">
    <property type="entry name" value="Znf_BED"/>
</dbReference>
<evidence type="ECO:0000256" key="3">
    <source>
        <dbReference type="ARBA" id="ARBA00022833"/>
    </source>
</evidence>
<keyword evidence="1" id="KW-0479">Metal-binding</keyword>
<protein>
    <recommendedName>
        <fullName evidence="5">BED-type domain-containing protein</fullName>
    </recommendedName>
</protein>
<accession>A0A843VY05</accession>
<feature type="domain" description="BED-type" evidence="5">
    <location>
        <begin position="87"/>
        <end position="147"/>
    </location>
</feature>
<evidence type="ECO:0000256" key="4">
    <source>
        <dbReference type="PROSITE-ProRule" id="PRU00027"/>
    </source>
</evidence>
<evidence type="ECO:0000259" key="5">
    <source>
        <dbReference type="PROSITE" id="PS50808"/>
    </source>
</evidence>
<dbReference type="OrthoDB" id="695134at2759"/>
<organism evidence="6 7">
    <name type="scientific">Colocasia esculenta</name>
    <name type="common">Wild taro</name>
    <name type="synonym">Arum esculentum</name>
    <dbReference type="NCBI Taxonomy" id="4460"/>
    <lineage>
        <taxon>Eukaryota</taxon>
        <taxon>Viridiplantae</taxon>
        <taxon>Streptophyta</taxon>
        <taxon>Embryophyta</taxon>
        <taxon>Tracheophyta</taxon>
        <taxon>Spermatophyta</taxon>
        <taxon>Magnoliopsida</taxon>
        <taxon>Liliopsida</taxon>
        <taxon>Araceae</taxon>
        <taxon>Aroideae</taxon>
        <taxon>Colocasieae</taxon>
        <taxon>Colocasia</taxon>
    </lineage>
</organism>
<keyword evidence="3" id="KW-0862">Zinc</keyword>
<dbReference type="PANTHER" id="PTHR46951">
    <property type="entry name" value="BED-TYPE DOMAIN-CONTAINING PROTEIN"/>
    <property type="match status" value="1"/>
</dbReference>
<evidence type="ECO:0000313" key="7">
    <source>
        <dbReference type="Proteomes" id="UP000652761"/>
    </source>
</evidence>
<dbReference type="GO" id="GO:0003677">
    <property type="term" value="F:DNA binding"/>
    <property type="evidence" value="ECO:0007669"/>
    <property type="project" value="InterPro"/>
</dbReference>
<reference evidence="6" key="1">
    <citation type="submission" date="2017-07" db="EMBL/GenBank/DDBJ databases">
        <title>Taro Niue Genome Assembly and Annotation.</title>
        <authorList>
            <person name="Atibalentja N."/>
            <person name="Keating K."/>
            <person name="Fields C.J."/>
        </authorList>
    </citation>
    <scope>NUCLEOTIDE SEQUENCE</scope>
    <source>
        <strain evidence="6">Niue_2</strain>
        <tissue evidence="6">Leaf</tissue>
    </source>
</reference>
<evidence type="ECO:0000256" key="2">
    <source>
        <dbReference type="ARBA" id="ARBA00022771"/>
    </source>
</evidence>
<dbReference type="EMBL" id="NMUH01002559">
    <property type="protein sequence ID" value="MQM00736.1"/>
    <property type="molecule type" value="Genomic_DNA"/>
</dbReference>
<evidence type="ECO:0000256" key="1">
    <source>
        <dbReference type="ARBA" id="ARBA00022723"/>
    </source>
</evidence>
<name>A0A843VY05_COLES</name>
<comment type="caution">
    <text evidence="6">The sequence shown here is derived from an EMBL/GenBank/DDBJ whole genome shotgun (WGS) entry which is preliminary data.</text>
</comment>
<evidence type="ECO:0000313" key="6">
    <source>
        <dbReference type="EMBL" id="MQM00736.1"/>
    </source>
</evidence>
<keyword evidence="7" id="KW-1185">Reference proteome</keyword>
<sequence length="266" mass="29336">MRPDPVSQANRTRCATIRSDIGASGSIRSTLKGVDRCAAKGTVQSRFATQQAGLTFLPPVFSFFQVKTLDLHASPQVEASYMALKKGSDDIGWQHGVMLGSRHNFKCNYCSFTGQGGGVSRLKKHLAGGRLAGYHDVQGCKMVPSEVKKLMIEHLKHVRAETSRKRADKEIQERIISGRERDEDIEDEVEMYAEYVPDPDVQERRARAQSRTEAWEGEQRVAYRVSFQGAQHVVGSGSGSAVGGVGGTQSRRFSNVGDYFTRLPPT</sequence>